<keyword evidence="3" id="KW-1185">Reference proteome</keyword>
<feature type="compositionally biased region" description="Polar residues" evidence="1">
    <location>
        <begin position="29"/>
        <end position="41"/>
    </location>
</feature>
<dbReference type="AlphaFoldDB" id="A0A226DM97"/>
<dbReference type="EMBL" id="LNIX01000015">
    <property type="protein sequence ID" value="OXA46665.1"/>
    <property type="molecule type" value="Genomic_DNA"/>
</dbReference>
<gene>
    <name evidence="2" type="ORF">Fcan01_18837</name>
</gene>
<dbReference type="Proteomes" id="UP000198287">
    <property type="component" value="Unassembled WGS sequence"/>
</dbReference>
<reference evidence="2 3" key="1">
    <citation type="submission" date="2015-12" db="EMBL/GenBank/DDBJ databases">
        <title>The genome of Folsomia candida.</title>
        <authorList>
            <person name="Faddeeva A."/>
            <person name="Derks M.F."/>
            <person name="Anvar Y."/>
            <person name="Smit S."/>
            <person name="Van Straalen N."/>
            <person name="Roelofs D."/>
        </authorList>
    </citation>
    <scope>NUCLEOTIDE SEQUENCE [LARGE SCALE GENOMIC DNA]</scope>
    <source>
        <strain evidence="2 3">VU population</strain>
        <tissue evidence="2">Whole body</tissue>
    </source>
</reference>
<organism evidence="2 3">
    <name type="scientific">Folsomia candida</name>
    <name type="common">Springtail</name>
    <dbReference type="NCBI Taxonomy" id="158441"/>
    <lineage>
        <taxon>Eukaryota</taxon>
        <taxon>Metazoa</taxon>
        <taxon>Ecdysozoa</taxon>
        <taxon>Arthropoda</taxon>
        <taxon>Hexapoda</taxon>
        <taxon>Collembola</taxon>
        <taxon>Entomobryomorpha</taxon>
        <taxon>Isotomoidea</taxon>
        <taxon>Isotomidae</taxon>
        <taxon>Proisotominae</taxon>
        <taxon>Folsomia</taxon>
    </lineage>
</organism>
<name>A0A226DM97_FOLCA</name>
<comment type="caution">
    <text evidence="2">The sequence shown here is derived from an EMBL/GenBank/DDBJ whole genome shotgun (WGS) entry which is preliminary data.</text>
</comment>
<sequence>MTPCKSRPECVHAQNPSKQDFFEEADPSPASNPKLSGSASGPKNLIPKFRVRVGFGFRLTTRNPNQQEFFATTNAKKLKKKIKVLTTLAKTVMLPSGSGSGPCKRVSGSSGSSCPRVSDQWYRVLRVRVALGFRISGIGFGFGFRICKNPTRFNIVPCKSVGGECTSVGSCKGPALFENATDCNPQKNNRSCCVYLFDFVPSGSPPASG</sequence>
<evidence type="ECO:0000256" key="1">
    <source>
        <dbReference type="SAM" id="MobiDB-lite"/>
    </source>
</evidence>
<evidence type="ECO:0000313" key="2">
    <source>
        <dbReference type="EMBL" id="OXA46665.1"/>
    </source>
</evidence>
<feature type="region of interest" description="Disordered" evidence="1">
    <location>
        <begin position="1"/>
        <end position="43"/>
    </location>
</feature>
<protein>
    <submittedName>
        <fullName evidence="2">Uncharacterized protein</fullName>
    </submittedName>
</protein>
<accession>A0A226DM97</accession>
<evidence type="ECO:0000313" key="3">
    <source>
        <dbReference type="Proteomes" id="UP000198287"/>
    </source>
</evidence>
<feature type="compositionally biased region" description="Basic and acidic residues" evidence="1">
    <location>
        <begin position="1"/>
        <end position="10"/>
    </location>
</feature>
<proteinExistence type="predicted"/>